<feature type="compositionally biased region" description="Polar residues" evidence="1">
    <location>
        <begin position="35"/>
        <end position="53"/>
    </location>
</feature>
<evidence type="ECO:0000313" key="2">
    <source>
        <dbReference type="EMBL" id="KAK8096737.1"/>
    </source>
</evidence>
<evidence type="ECO:0000313" key="3">
    <source>
        <dbReference type="Proteomes" id="UP001392437"/>
    </source>
</evidence>
<proteinExistence type="predicted"/>
<dbReference type="AlphaFoldDB" id="A0AAW0Q9P2"/>
<dbReference type="EMBL" id="JAQQWP010000010">
    <property type="protein sequence ID" value="KAK8096737.1"/>
    <property type="molecule type" value="Genomic_DNA"/>
</dbReference>
<sequence length="264" mass="29658">MFGASNLAPERFPSHHTPECFQDGATSDGDRSRGRQSVGSFTSGDGIHSQHTSILMPVKVPRESTGPTIVEPDSVFDDSGRFFHGYKKGKHVLPNVVSYASPTAADWSQGGWYRYQLPQAEQDRIDLQHAMLMMVTGGKLAHAPLNHVPEYVMNVATGTRTWPIQFGTYRPDRRHILSSSWVQANKHPKQKESSRTIVNWIGRCSPGAPRAQNCEFLMDDAEGEWLYRTLQTGVKMLLDYVHLRMVFTCFADNQAVMRDAFDSI</sequence>
<gene>
    <name evidence="2" type="ORF">PG999_012681</name>
</gene>
<evidence type="ECO:0000256" key="1">
    <source>
        <dbReference type="SAM" id="MobiDB-lite"/>
    </source>
</evidence>
<keyword evidence="3" id="KW-1185">Reference proteome</keyword>
<dbReference type="GO" id="GO:0032259">
    <property type="term" value="P:methylation"/>
    <property type="evidence" value="ECO:0007669"/>
    <property type="project" value="UniProtKB-KW"/>
</dbReference>
<dbReference type="Proteomes" id="UP001392437">
    <property type="component" value="Unassembled WGS sequence"/>
</dbReference>
<accession>A0AAW0Q9P2</accession>
<keyword evidence="2" id="KW-0489">Methyltransferase</keyword>
<keyword evidence="2" id="KW-0808">Transferase</keyword>
<protein>
    <submittedName>
        <fullName evidence="2">Methyltransferase domain-containing protein</fullName>
    </submittedName>
</protein>
<dbReference type="GO" id="GO:0008168">
    <property type="term" value="F:methyltransferase activity"/>
    <property type="evidence" value="ECO:0007669"/>
    <property type="project" value="UniProtKB-KW"/>
</dbReference>
<comment type="caution">
    <text evidence="2">The sequence shown here is derived from an EMBL/GenBank/DDBJ whole genome shotgun (WGS) entry which is preliminary data.</text>
</comment>
<name>A0AAW0Q9P2_9PEZI</name>
<feature type="region of interest" description="Disordered" evidence="1">
    <location>
        <begin position="1"/>
        <end position="53"/>
    </location>
</feature>
<organism evidence="2 3">
    <name type="scientific">Apiospora kogelbergensis</name>
    <dbReference type="NCBI Taxonomy" id="1337665"/>
    <lineage>
        <taxon>Eukaryota</taxon>
        <taxon>Fungi</taxon>
        <taxon>Dikarya</taxon>
        <taxon>Ascomycota</taxon>
        <taxon>Pezizomycotina</taxon>
        <taxon>Sordariomycetes</taxon>
        <taxon>Xylariomycetidae</taxon>
        <taxon>Amphisphaeriales</taxon>
        <taxon>Apiosporaceae</taxon>
        <taxon>Apiospora</taxon>
    </lineage>
</organism>
<reference evidence="2 3" key="1">
    <citation type="submission" date="2023-01" db="EMBL/GenBank/DDBJ databases">
        <title>Analysis of 21 Apiospora genomes using comparative genomics revels a genus with tremendous synthesis potential of carbohydrate active enzymes and secondary metabolites.</title>
        <authorList>
            <person name="Sorensen T."/>
        </authorList>
    </citation>
    <scope>NUCLEOTIDE SEQUENCE [LARGE SCALE GENOMIC DNA]</scope>
    <source>
        <strain evidence="2 3">CBS 117206</strain>
    </source>
</reference>